<evidence type="ECO:0000313" key="2">
    <source>
        <dbReference type="Proteomes" id="UP000283878"/>
    </source>
</evidence>
<reference evidence="1 2" key="1">
    <citation type="journal article" date="2018" name="AMB Express">
        <title>Occurrence and significance of pathogenicity and fitness islands in environmental vibrios.</title>
        <authorList>
            <person name="Klein S."/>
            <person name="Pipes S."/>
            <person name="Lovell C.R."/>
        </authorList>
    </citation>
    <scope>NUCLEOTIDE SEQUENCE [LARGE SCALE GENOMIC DNA]</scope>
    <source>
        <strain evidence="1 2">JBS-8-11-1</strain>
    </source>
</reference>
<dbReference type="AlphaFoldDB" id="A0AAX1XFU7"/>
<dbReference type="EMBL" id="PKPZ01000080">
    <property type="protein sequence ID" value="RPB30882.1"/>
    <property type="molecule type" value="Genomic_DNA"/>
</dbReference>
<organism evidence="1 2">
    <name type="scientific">Vibrio diabolicus</name>
    <dbReference type="NCBI Taxonomy" id="50719"/>
    <lineage>
        <taxon>Bacteria</taxon>
        <taxon>Pseudomonadati</taxon>
        <taxon>Pseudomonadota</taxon>
        <taxon>Gammaproteobacteria</taxon>
        <taxon>Vibrionales</taxon>
        <taxon>Vibrionaceae</taxon>
        <taxon>Vibrio</taxon>
        <taxon>Vibrio diabolicus subgroup</taxon>
    </lineage>
</organism>
<name>A0AAX1XFU7_9VIBR</name>
<gene>
    <name evidence="1" type="ORF">CYQ91_24765</name>
</gene>
<dbReference type="Proteomes" id="UP000283878">
    <property type="component" value="Unassembled WGS sequence"/>
</dbReference>
<accession>A0AAX1XFU7</accession>
<protein>
    <recommendedName>
        <fullName evidence="3">DUF4375 domain-containing protein</fullName>
    </recommendedName>
</protein>
<sequence length="136" mass="16219">MSIDIDSILDKGLSQEENLTDVEWPVFVLAYFESIADMEGWDHFFTYSMNWYSAMYDLLRRASDFNSLRILQDYKNHFSQLGVEFTAQAIDNYLTEASDDYFTNCPDWRDKFNDYSEQRWELVSEYYKSIGVELKT</sequence>
<comment type="caution">
    <text evidence="1">The sequence shown here is derived from an EMBL/GenBank/DDBJ whole genome shotgun (WGS) entry which is preliminary data.</text>
</comment>
<evidence type="ECO:0000313" key="1">
    <source>
        <dbReference type="EMBL" id="RPB30882.1"/>
    </source>
</evidence>
<evidence type="ECO:0008006" key="3">
    <source>
        <dbReference type="Google" id="ProtNLM"/>
    </source>
</evidence>
<proteinExistence type="predicted"/>